<sequence>MRDRHVAAGEPDPYAVLGVDPHATEKEITEAYRRLVRELHPDVGPGERERLTAVVDAYRTLRAARRTEPGEQRSGVRIPVRRHHPAPDPELRAGPVRRHR</sequence>
<evidence type="ECO:0000313" key="4">
    <source>
        <dbReference type="EMBL" id="PRX50400.1"/>
    </source>
</evidence>
<dbReference type="PRINTS" id="PR00625">
    <property type="entry name" value="JDOMAIN"/>
</dbReference>
<keyword evidence="1" id="KW-0143">Chaperone</keyword>
<dbReference type="GO" id="GO:0042026">
    <property type="term" value="P:protein refolding"/>
    <property type="evidence" value="ECO:0007669"/>
    <property type="project" value="TreeGrafter"/>
</dbReference>
<evidence type="ECO:0000259" key="3">
    <source>
        <dbReference type="PROSITE" id="PS50076"/>
    </source>
</evidence>
<dbReference type="PANTHER" id="PTHR43096">
    <property type="entry name" value="DNAJ HOMOLOG 1, MITOCHONDRIAL-RELATED"/>
    <property type="match status" value="1"/>
</dbReference>
<evidence type="ECO:0000256" key="1">
    <source>
        <dbReference type="ARBA" id="ARBA00023186"/>
    </source>
</evidence>
<evidence type="ECO:0000313" key="5">
    <source>
        <dbReference type="Proteomes" id="UP000238362"/>
    </source>
</evidence>
<protein>
    <submittedName>
        <fullName evidence="4">DnaJ-like protein</fullName>
    </submittedName>
</protein>
<dbReference type="InterPro" id="IPR001623">
    <property type="entry name" value="DnaJ_domain"/>
</dbReference>
<dbReference type="SMART" id="SM00271">
    <property type="entry name" value="DnaJ"/>
    <property type="match status" value="1"/>
</dbReference>
<dbReference type="GO" id="GO:0005737">
    <property type="term" value="C:cytoplasm"/>
    <property type="evidence" value="ECO:0007669"/>
    <property type="project" value="TreeGrafter"/>
</dbReference>
<dbReference type="SUPFAM" id="SSF46565">
    <property type="entry name" value="Chaperone J-domain"/>
    <property type="match status" value="1"/>
</dbReference>
<dbReference type="RefSeq" id="WP_106177487.1">
    <property type="nucleotide sequence ID" value="NZ_PVNH01000002.1"/>
</dbReference>
<dbReference type="OrthoDB" id="166297at2"/>
<organism evidence="4 5">
    <name type="scientific">Prauserella shujinwangii</name>
    <dbReference type="NCBI Taxonomy" id="1453103"/>
    <lineage>
        <taxon>Bacteria</taxon>
        <taxon>Bacillati</taxon>
        <taxon>Actinomycetota</taxon>
        <taxon>Actinomycetes</taxon>
        <taxon>Pseudonocardiales</taxon>
        <taxon>Pseudonocardiaceae</taxon>
        <taxon>Prauserella</taxon>
    </lineage>
</organism>
<feature type="region of interest" description="Disordered" evidence="2">
    <location>
        <begin position="63"/>
        <end position="100"/>
    </location>
</feature>
<proteinExistence type="predicted"/>
<dbReference type="Pfam" id="PF00226">
    <property type="entry name" value="DnaJ"/>
    <property type="match status" value="1"/>
</dbReference>
<dbReference type="Gene3D" id="1.10.287.110">
    <property type="entry name" value="DnaJ domain"/>
    <property type="match status" value="1"/>
</dbReference>
<dbReference type="AlphaFoldDB" id="A0A2T0M1G7"/>
<keyword evidence="5" id="KW-1185">Reference proteome</keyword>
<dbReference type="GO" id="GO:0051082">
    <property type="term" value="F:unfolded protein binding"/>
    <property type="evidence" value="ECO:0007669"/>
    <property type="project" value="TreeGrafter"/>
</dbReference>
<dbReference type="CDD" id="cd06257">
    <property type="entry name" value="DnaJ"/>
    <property type="match status" value="1"/>
</dbReference>
<name>A0A2T0M1G7_9PSEU</name>
<reference evidence="4 5" key="1">
    <citation type="submission" date="2018-03" db="EMBL/GenBank/DDBJ databases">
        <title>Genomic Encyclopedia of Type Strains, Phase III (KMG-III): the genomes of soil and plant-associated and newly described type strains.</title>
        <authorList>
            <person name="Whitman W."/>
        </authorList>
    </citation>
    <scope>NUCLEOTIDE SEQUENCE [LARGE SCALE GENOMIC DNA]</scope>
    <source>
        <strain evidence="4 5">CGMCC 4.7125</strain>
    </source>
</reference>
<comment type="caution">
    <text evidence="4">The sequence shown here is derived from an EMBL/GenBank/DDBJ whole genome shotgun (WGS) entry which is preliminary data.</text>
</comment>
<dbReference type="EMBL" id="PVNH01000002">
    <property type="protein sequence ID" value="PRX50400.1"/>
    <property type="molecule type" value="Genomic_DNA"/>
</dbReference>
<dbReference type="PROSITE" id="PS50076">
    <property type="entry name" value="DNAJ_2"/>
    <property type="match status" value="1"/>
</dbReference>
<dbReference type="InterPro" id="IPR036869">
    <property type="entry name" value="J_dom_sf"/>
</dbReference>
<accession>A0A2T0M1G7</accession>
<dbReference type="PANTHER" id="PTHR43096:SF52">
    <property type="entry name" value="DNAJ HOMOLOG 1, MITOCHONDRIAL-RELATED"/>
    <property type="match status" value="1"/>
</dbReference>
<evidence type="ECO:0000256" key="2">
    <source>
        <dbReference type="SAM" id="MobiDB-lite"/>
    </source>
</evidence>
<feature type="domain" description="J" evidence="3">
    <location>
        <begin position="12"/>
        <end position="75"/>
    </location>
</feature>
<gene>
    <name evidence="4" type="ORF">B0I33_102521</name>
</gene>
<dbReference type="Proteomes" id="UP000238362">
    <property type="component" value="Unassembled WGS sequence"/>
</dbReference>